<dbReference type="InterPro" id="IPR027417">
    <property type="entry name" value="P-loop_NTPase"/>
</dbReference>
<dbReference type="GO" id="GO:0015424">
    <property type="term" value="F:ABC-type amino acid transporter activity"/>
    <property type="evidence" value="ECO:0007669"/>
    <property type="project" value="InterPro"/>
</dbReference>
<keyword evidence="4 6" id="KW-0067">ATP-binding</keyword>
<dbReference type="SMART" id="SM00382">
    <property type="entry name" value="AAA"/>
    <property type="match status" value="1"/>
</dbReference>
<dbReference type="PIRSF" id="PIRSF039085">
    <property type="entry name" value="ABC_ATPase_HisP"/>
    <property type="match status" value="1"/>
</dbReference>
<comment type="similarity">
    <text evidence="1">Belongs to the ABC transporter superfamily.</text>
</comment>
<dbReference type="Proteomes" id="UP000199093">
    <property type="component" value="Unassembled WGS sequence"/>
</dbReference>
<evidence type="ECO:0000256" key="1">
    <source>
        <dbReference type="ARBA" id="ARBA00005417"/>
    </source>
</evidence>
<dbReference type="PANTHER" id="PTHR43166">
    <property type="entry name" value="AMINO ACID IMPORT ATP-BINDING PROTEIN"/>
    <property type="match status" value="1"/>
</dbReference>
<evidence type="ECO:0000259" key="5">
    <source>
        <dbReference type="PROSITE" id="PS50893"/>
    </source>
</evidence>
<dbReference type="Pfam" id="PF00005">
    <property type="entry name" value="ABC_tran"/>
    <property type="match status" value="1"/>
</dbReference>
<dbReference type="SUPFAM" id="SSF52540">
    <property type="entry name" value="P-loop containing nucleoside triphosphate hydrolases"/>
    <property type="match status" value="1"/>
</dbReference>
<dbReference type="PANTHER" id="PTHR43166:SF4">
    <property type="entry name" value="PHOSPHONATES IMPORT ATP-BINDING PROTEIN PHNC"/>
    <property type="match status" value="1"/>
</dbReference>
<dbReference type="GO" id="GO:0016887">
    <property type="term" value="F:ATP hydrolysis activity"/>
    <property type="evidence" value="ECO:0007669"/>
    <property type="project" value="InterPro"/>
</dbReference>
<feature type="domain" description="ABC transporter" evidence="5">
    <location>
        <begin position="20"/>
        <end position="252"/>
    </location>
</feature>
<reference evidence="6 7" key="1">
    <citation type="submission" date="2016-10" db="EMBL/GenBank/DDBJ databases">
        <authorList>
            <person name="de Groot N.N."/>
        </authorList>
    </citation>
    <scope>NUCLEOTIDE SEQUENCE [LARGE SCALE GENOMIC DNA]</scope>
    <source>
        <strain evidence="6 7">DSM 26424</strain>
    </source>
</reference>
<dbReference type="CDD" id="cd03262">
    <property type="entry name" value="ABC_HisP_GlnQ"/>
    <property type="match status" value="1"/>
</dbReference>
<name>A0A1G8JQY5_9RHOB</name>
<dbReference type="AlphaFoldDB" id="A0A1G8JQY5"/>
<dbReference type="PROSITE" id="PS00211">
    <property type="entry name" value="ABC_TRANSPORTER_1"/>
    <property type="match status" value="1"/>
</dbReference>
<dbReference type="Gene3D" id="3.40.50.300">
    <property type="entry name" value="P-loop containing nucleotide triphosphate hydrolases"/>
    <property type="match status" value="1"/>
</dbReference>
<evidence type="ECO:0000256" key="4">
    <source>
        <dbReference type="ARBA" id="ARBA00022840"/>
    </source>
</evidence>
<evidence type="ECO:0000313" key="7">
    <source>
        <dbReference type="Proteomes" id="UP000199093"/>
    </source>
</evidence>
<evidence type="ECO:0000313" key="6">
    <source>
        <dbReference type="EMBL" id="SDI33595.1"/>
    </source>
</evidence>
<sequence>MSLHDAAVLRPPAAAQDVAIEITGLNKWYGDYHALRDVTLTVRRGERIVIAGPSGSGKSTLIRCLNALETAQQGQIRINGAVLDARRAGRIGSEVGMVFQQFNLFPHMTILENCILAPMRVRGTSRAEAEARAMEFLEKVRIPDQAQKYPGHLSGGQQQRAAIARALCMRPRIMLFDEPTSALDPEMIKEVLDIMVTLAREDMTMICVTHEMGFAQAVADRVIFMDQGQIVEQNPPEQFFGAPQNERTRLFLSQILGH</sequence>
<organism evidence="6 7">
    <name type="scientific">Salipiger marinus</name>
    <dbReference type="NCBI Taxonomy" id="555512"/>
    <lineage>
        <taxon>Bacteria</taxon>
        <taxon>Pseudomonadati</taxon>
        <taxon>Pseudomonadota</taxon>
        <taxon>Alphaproteobacteria</taxon>
        <taxon>Rhodobacterales</taxon>
        <taxon>Roseobacteraceae</taxon>
        <taxon>Salipiger</taxon>
    </lineage>
</organism>
<accession>A0A1G8JQY5</accession>
<dbReference type="FunFam" id="3.40.50.300:FF:000020">
    <property type="entry name" value="Amino acid ABC transporter ATP-binding component"/>
    <property type="match status" value="1"/>
</dbReference>
<keyword evidence="3" id="KW-0547">Nucleotide-binding</keyword>
<dbReference type="OrthoDB" id="9802264at2"/>
<evidence type="ECO:0000256" key="2">
    <source>
        <dbReference type="ARBA" id="ARBA00022448"/>
    </source>
</evidence>
<proteinExistence type="inferred from homology"/>
<dbReference type="InterPro" id="IPR003439">
    <property type="entry name" value="ABC_transporter-like_ATP-bd"/>
</dbReference>
<dbReference type="InterPro" id="IPR003593">
    <property type="entry name" value="AAA+_ATPase"/>
</dbReference>
<dbReference type="RefSeq" id="WP_089844446.1">
    <property type="nucleotide sequence ID" value="NZ_FNEJ01000003.1"/>
</dbReference>
<evidence type="ECO:0000256" key="3">
    <source>
        <dbReference type="ARBA" id="ARBA00022741"/>
    </source>
</evidence>
<dbReference type="STRING" id="555512.SAMN04487993_1003207"/>
<dbReference type="EMBL" id="FNEJ01000003">
    <property type="protein sequence ID" value="SDI33595.1"/>
    <property type="molecule type" value="Genomic_DNA"/>
</dbReference>
<keyword evidence="2" id="KW-0813">Transport</keyword>
<dbReference type="InterPro" id="IPR030679">
    <property type="entry name" value="ABC_ATPase_HisP-typ"/>
</dbReference>
<keyword evidence="7" id="KW-1185">Reference proteome</keyword>
<dbReference type="InterPro" id="IPR050086">
    <property type="entry name" value="MetN_ABC_transporter-like"/>
</dbReference>
<protein>
    <submittedName>
        <fullName evidence="6">General L-amino acid transport system ATP-binding protein</fullName>
    </submittedName>
</protein>
<dbReference type="PROSITE" id="PS50893">
    <property type="entry name" value="ABC_TRANSPORTER_2"/>
    <property type="match status" value="1"/>
</dbReference>
<dbReference type="InterPro" id="IPR017871">
    <property type="entry name" value="ABC_transporter-like_CS"/>
</dbReference>
<dbReference type="GO" id="GO:0005524">
    <property type="term" value="F:ATP binding"/>
    <property type="evidence" value="ECO:0007669"/>
    <property type="project" value="UniProtKB-KW"/>
</dbReference>
<gene>
    <name evidence="6" type="ORF">SAMN04487993_1003207</name>
</gene>